<evidence type="ECO:0000256" key="1">
    <source>
        <dbReference type="ARBA" id="ARBA00022490"/>
    </source>
</evidence>
<dbReference type="HAMAP" id="MF_00651">
    <property type="entry name" value="Nuclease_YqgF"/>
    <property type="match status" value="1"/>
</dbReference>
<dbReference type="GO" id="GO:0016788">
    <property type="term" value="F:hydrolase activity, acting on ester bonds"/>
    <property type="evidence" value="ECO:0007669"/>
    <property type="project" value="UniProtKB-UniRule"/>
</dbReference>
<gene>
    <name evidence="7" type="ORF">DRZ78_03955</name>
</gene>
<dbReference type="GO" id="GO:0000967">
    <property type="term" value="P:rRNA 5'-end processing"/>
    <property type="evidence" value="ECO:0007669"/>
    <property type="project" value="UniProtKB-UniRule"/>
</dbReference>
<keyword evidence="1 5" id="KW-0963">Cytoplasm</keyword>
<organism evidence="7 8">
    <name type="scientific">Aerophobetes bacterium</name>
    <dbReference type="NCBI Taxonomy" id="2030807"/>
    <lineage>
        <taxon>Bacteria</taxon>
        <taxon>Candidatus Aerophobota</taxon>
    </lineage>
</organism>
<dbReference type="NCBIfam" id="TIGR00250">
    <property type="entry name" value="RNAse_H_YqgF"/>
    <property type="match status" value="1"/>
</dbReference>
<keyword evidence="4 5" id="KW-0378">Hydrolase</keyword>
<comment type="function">
    <text evidence="5">Could be a nuclease involved in processing of the 5'-end of pre-16S rRNA.</text>
</comment>
<protein>
    <recommendedName>
        <fullName evidence="5">Putative pre-16S rRNA nuclease</fullName>
        <ecNumber evidence="5">3.1.-.-</ecNumber>
    </recommendedName>
</protein>
<proteinExistence type="inferred from homology"/>
<dbReference type="InterPro" id="IPR037027">
    <property type="entry name" value="YqgF/RNaseH-like_dom_sf"/>
</dbReference>
<dbReference type="SMART" id="SM00732">
    <property type="entry name" value="YqgFc"/>
    <property type="match status" value="1"/>
</dbReference>
<reference evidence="7 8" key="1">
    <citation type="submission" date="2018-06" db="EMBL/GenBank/DDBJ databases">
        <title>Extensive metabolic versatility and redundancy in microbially diverse, dynamic hydrothermal sediments.</title>
        <authorList>
            <person name="Dombrowski N."/>
            <person name="Teske A."/>
            <person name="Baker B.J."/>
        </authorList>
    </citation>
    <scope>NUCLEOTIDE SEQUENCE [LARGE SCALE GENOMIC DNA]</scope>
    <source>
        <strain evidence="7">B7_G13</strain>
    </source>
</reference>
<evidence type="ECO:0000313" key="7">
    <source>
        <dbReference type="EMBL" id="RLE06861.1"/>
    </source>
</evidence>
<comment type="caution">
    <text evidence="7">The sequence shown here is derived from an EMBL/GenBank/DDBJ whole genome shotgun (WGS) entry which is preliminary data.</text>
</comment>
<evidence type="ECO:0000256" key="4">
    <source>
        <dbReference type="ARBA" id="ARBA00022801"/>
    </source>
</evidence>
<dbReference type="EC" id="3.1.-.-" evidence="5"/>
<comment type="subcellular location">
    <subcellularLocation>
        <location evidence="5">Cytoplasm</location>
    </subcellularLocation>
</comment>
<dbReference type="EMBL" id="QMPY01000142">
    <property type="protein sequence ID" value="RLE06861.1"/>
    <property type="molecule type" value="Genomic_DNA"/>
</dbReference>
<dbReference type="InterPro" id="IPR005227">
    <property type="entry name" value="YqgF"/>
</dbReference>
<dbReference type="AlphaFoldDB" id="A0A662D3K3"/>
<dbReference type="Gene3D" id="3.30.420.140">
    <property type="entry name" value="YqgF/RNase H-like domain"/>
    <property type="match status" value="1"/>
</dbReference>
<keyword evidence="2 5" id="KW-0690">Ribosome biogenesis</keyword>
<comment type="similarity">
    <text evidence="5">Belongs to the YqgF HJR family.</text>
</comment>
<evidence type="ECO:0000256" key="5">
    <source>
        <dbReference type="HAMAP-Rule" id="MF_00651"/>
    </source>
</evidence>
<dbReference type="PANTHER" id="PTHR33317">
    <property type="entry name" value="POLYNUCLEOTIDYL TRANSFERASE, RIBONUCLEASE H-LIKE SUPERFAMILY PROTEIN"/>
    <property type="match status" value="1"/>
</dbReference>
<accession>A0A662D3K3</accession>
<keyword evidence="3 5" id="KW-0540">Nuclease</keyword>
<name>A0A662D3K3_UNCAE</name>
<feature type="domain" description="YqgF/RNase H-like" evidence="6">
    <location>
        <begin position="1"/>
        <end position="103"/>
    </location>
</feature>
<evidence type="ECO:0000313" key="8">
    <source>
        <dbReference type="Proteomes" id="UP000277457"/>
    </source>
</evidence>
<dbReference type="Pfam" id="PF03652">
    <property type="entry name" value="RuvX"/>
    <property type="match status" value="1"/>
</dbReference>
<evidence type="ECO:0000256" key="2">
    <source>
        <dbReference type="ARBA" id="ARBA00022517"/>
    </source>
</evidence>
<evidence type="ECO:0000259" key="6">
    <source>
        <dbReference type="SMART" id="SM00732"/>
    </source>
</evidence>
<dbReference type="InterPro" id="IPR006641">
    <property type="entry name" value="YqgF/RNaseH-like_dom"/>
</dbReference>
<dbReference type="GO" id="GO:0004518">
    <property type="term" value="F:nuclease activity"/>
    <property type="evidence" value="ECO:0007669"/>
    <property type="project" value="UniProtKB-KW"/>
</dbReference>
<dbReference type="CDD" id="cd16964">
    <property type="entry name" value="YqgF"/>
    <property type="match status" value="1"/>
</dbReference>
<sequence length="144" mass="16332">MRILGLDVGDKTIGVAISDPSKRIAQGVDQIKWSKPTREYAIKRVKELISQYEIDKIVVGLPKNMRGEEGFQAKKVRDFLAYLSSKVKIPTILVDERLSTVIAEKVLREARVTLSKRKKNIDKIAAVIILQSYLDFQAFKEGEE</sequence>
<dbReference type="Proteomes" id="UP000277457">
    <property type="component" value="Unassembled WGS sequence"/>
</dbReference>
<dbReference type="SUPFAM" id="SSF53098">
    <property type="entry name" value="Ribonuclease H-like"/>
    <property type="match status" value="1"/>
</dbReference>
<dbReference type="PANTHER" id="PTHR33317:SF4">
    <property type="entry name" value="POLYNUCLEOTIDYL TRANSFERASE, RIBONUCLEASE H-LIKE SUPERFAMILY PROTEIN"/>
    <property type="match status" value="1"/>
</dbReference>
<evidence type="ECO:0000256" key="3">
    <source>
        <dbReference type="ARBA" id="ARBA00022722"/>
    </source>
</evidence>
<dbReference type="InterPro" id="IPR012337">
    <property type="entry name" value="RNaseH-like_sf"/>
</dbReference>
<dbReference type="GO" id="GO:0005829">
    <property type="term" value="C:cytosol"/>
    <property type="evidence" value="ECO:0007669"/>
    <property type="project" value="TreeGrafter"/>
</dbReference>